<dbReference type="Proteomes" id="UP001461163">
    <property type="component" value="Unassembled WGS sequence"/>
</dbReference>
<evidence type="ECO:0000313" key="2">
    <source>
        <dbReference type="EMBL" id="MEM5499635.1"/>
    </source>
</evidence>
<comment type="caution">
    <text evidence="2">The sequence shown here is derived from an EMBL/GenBank/DDBJ whole genome shotgun (WGS) entry which is preliminary data.</text>
</comment>
<accession>A0ABU9T0I7</accession>
<gene>
    <name evidence="2" type="ORF">WNY77_19645</name>
</gene>
<evidence type="ECO:0000259" key="1">
    <source>
        <dbReference type="Pfam" id="PF14082"/>
    </source>
</evidence>
<dbReference type="Pfam" id="PF14082">
    <property type="entry name" value="SduA_C"/>
    <property type="match status" value="1"/>
</dbReference>
<evidence type="ECO:0000313" key="3">
    <source>
        <dbReference type="Proteomes" id="UP001461163"/>
    </source>
</evidence>
<feature type="domain" description="Shedu protein SduA C-terminal" evidence="1">
    <location>
        <begin position="281"/>
        <end position="441"/>
    </location>
</feature>
<proteinExistence type="predicted"/>
<reference evidence="2 3" key="1">
    <citation type="submission" date="2024-03" db="EMBL/GenBank/DDBJ databases">
        <title>Community enrichment and isolation of bacterial strains for fucoidan degradation.</title>
        <authorList>
            <person name="Sichert A."/>
        </authorList>
    </citation>
    <scope>NUCLEOTIDE SEQUENCE [LARGE SCALE GENOMIC DNA]</scope>
    <source>
        <strain evidence="2 3">AS12</strain>
    </source>
</reference>
<keyword evidence="3" id="KW-1185">Reference proteome</keyword>
<organism evidence="2 3">
    <name type="scientific">Paraglaciecola mesophila</name>
    <dbReference type="NCBI Taxonomy" id="197222"/>
    <lineage>
        <taxon>Bacteria</taxon>
        <taxon>Pseudomonadati</taxon>
        <taxon>Pseudomonadota</taxon>
        <taxon>Gammaproteobacteria</taxon>
        <taxon>Alteromonadales</taxon>
        <taxon>Alteromonadaceae</taxon>
        <taxon>Paraglaciecola</taxon>
    </lineage>
</organism>
<dbReference type="EMBL" id="JBBMQS010000016">
    <property type="protein sequence ID" value="MEM5499635.1"/>
    <property type="molecule type" value="Genomic_DNA"/>
</dbReference>
<sequence>MARLLPEDFSPAELNIDIEEVFPNCTDVFILPSQAQSEMVGKGTQKPSQHRKRIATFNGQDGFISIFPIITLPTHPNYLRQKYDQIESIQLEIDFGYSSAPYTKGEVVSCLQLLPSGFVKDLRYGLDLTKDYRFIISAIEEQTNFKSVCIGKEETGDDSEFDFFHLNVNDFDEMRRNCDRITRRARQVAQITKTAAIYNQLAYHLGNEQRTLPTDNDAISKMLRIKISDTDKQVAMSLVVEDKSMVAQTDPVTLTKLKNDIELVSLERLIASYEELLTKKTKEETWQRLFNENPFILSLAFGYPAIKISDQASVGGKRISGDGEKITDYLIKNGVTNNLALIEIKKPSAALLNKKAYRGAVYCASTELTGSVTQVLDQCYQLQQNIASIKSNNRIYDIESYAVYCILIIGYMPSDEDERKSFEIYRSNSKNVQIITFDELLLKLKQLHGFLDDGGDGITTN</sequence>
<protein>
    <submittedName>
        <fullName evidence="2">Shedu immune nuclease family protein</fullName>
    </submittedName>
</protein>
<dbReference type="RefSeq" id="WP_342882712.1">
    <property type="nucleotide sequence ID" value="NZ_JBBMQS010000016.1"/>
</dbReference>
<dbReference type="InterPro" id="IPR025359">
    <property type="entry name" value="SduA_C"/>
</dbReference>
<name>A0ABU9T0I7_9ALTE</name>